<keyword evidence="2" id="KW-1185">Reference proteome</keyword>
<proteinExistence type="predicted"/>
<accession>A0A929A0M4</accession>
<dbReference type="EMBL" id="JADEXP010000627">
    <property type="protein sequence ID" value="MBE9070994.1"/>
    <property type="molecule type" value="Genomic_DNA"/>
</dbReference>
<gene>
    <name evidence="1" type="ORF">IQ260_30615</name>
</gene>
<dbReference type="Proteomes" id="UP000615026">
    <property type="component" value="Unassembled WGS sequence"/>
</dbReference>
<reference evidence="1" key="1">
    <citation type="submission" date="2020-10" db="EMBL/GenBank/DDBJ databases">
        <authorList>
            <person name="Castelo-Branco R."/>
            <person name="Eusebio N."/>
            <person name="Adriana R."/>
            <person name="Vieira A."/>
            <person name="Brugerolle De Fraissinette N."/>
            <person name="Rezende De Castro R."/>
            <person name="Schneider M.P."/>
            <person name="Vasconcelos V."/>
            <person name="Leao P.N."/>
        </authorList>
    </citation>
    <scope>NUCLEOTIDE SEQUENCE</scope>
    <source>
        <strain evidence="1">LEGE 11479</strain>
    </source>
</reference>
<dbReference type="Gene3D" id="3.20.20.80">
    <property type="entry name" value="Glycosidases"/>
    <property type="match status" value="1"/>
</dbReference>
<dbReference type="AlphaFoldDB" id="A0A929A0M4"/>
<evidence type="ECO:0000313" key="2">
    <source>
        <dbReference type="Proteomes" id="UP000615026"/>
    </source>
</evidence>
<name>A0A929A0M4_LEPEC</name>
<protein>
    <submittedName>
        <fullName evidence="1">Alpha-amylase</fullName>
    </submittedName>
</protein>
<comment type="caution">
    <text evidence="1">The sequence shown here is derived from an EMBL/GenBank/DDBJ whole genome shotgun (WGS) entry which is preliminary data.</text>
</comment>
<dbReference type="InterPro" id="IPR017853">
    <property type="entry name" value="GH"/>
</dbReference>
<dbReference type="SUPFAM" id="SSF51445">
    <property type="entry name" value="(Trans)glycosidases"/>
    <property type="match status" value="1"/>
</dbReference>
<sequence length="49" mass="5649">MQIQTPDWVKHAVFYQIFPDRFARTQRRPLPPAMQVPLEPWASAPTGNG</sequence>
<feature type="non-terminal residue" evidence="1">
    <location>
        <position position="49"/>
    </location>
</feature>
<evidence type="ECO:0000313" key="1">
    <source>
        <dbReference type="EMBL" id="MBE9070994.1"/>
    </source>
</evidence>
<organism evidence="1 2">
    <name type="scientific">Leptolyngbya cf. ectocarpi LEGE 11479</name>
    <dbReference type="NCBI Taxonomy" id="1828722"/>
    <lineage>
        <taxon>Bacteria</taxon>
        <taxon>Bacillati</taxon>
        <taxon>Cyanobacteriota</taxon>
        <taxon>Cyanophyceae</taxon>
        <taxon>Leptolyngbyales</taxon>
        <taxon>Leptolyngbyaceae</taxon>
        <taxon>Leptolyngbya group</taxon>
        <taxon>Leptolyngbya</taxon>
    </lineage>
</organism>